<evidence type="ECO:0008006" key="5">
    <source>
        <dbReference type="Google" id="ProtNLM"/>
    </source>
</evidence>
<name>A0A250IUK1_9BACT</name>
<feature type="compositionally biased region" description="Low complexity" evidence="1">
    <location>
        <begin position="72"/>
        <end position="84"/>
    </location>
</feature>
<dbReference type="KEGG" id="cfus:CYFUS_000345"/>
<dbReference type="EMBL" id="CP022098">
    <property type="protein sequence ID" value="ATB34933.1"/>
    <property type="molecule type" value="Genomic_DNA"/>
</dbReference>
<proteinExistence type="predicted"/>
<feature type="compositionally biased region" description="Polar residues" evidence="1">
    <location>
        <begin position="26"/>
        <end position="42"/>
    </location>
</feature>
<gene>
    <name evidence="3" type="ORF">CYFUS_000345</name>
</gene>
<keyword evidence="2" id="KW-0732">Signal</keyword>
<evidence type="ECO:0000313" key="4">
    <source>
        <dbReference type="Proteomes" id="UP000217257"/>
    </source>
</evidence>
<organism evidence="3 4">
    <name type="scientific">Cystobacter fuscus</name>
    <dbReference type="NCBI Taxonomy" id="43"/>
    <lineage>
        <taxon>Bacteria</taxon>
        <taxon>Pseudomonadati</taxon>
        <taxon>Myxococcota</taxon>
        <taxon>Myxococcia</taxon>
        <taxon>Myxococcales</taxon>
        <taxon>Cystobacterineae</taxon>
        <taxon>Archangiaceae</taxon>
        <taxon>Cystobacter</taxon>
    </lineage>
</organism>
<dbReference type="Proteomes" id="UP000217257">
    <property type="component" value="Chromosome"/>
</dbReference>
<feature type="chain" id="PRO_5012919476" description="Type IV pilus biogenesis protein PilP" evidence="2">
    <location>
        <begin position="23"/>
        <end position="224"/>
    </location>
</feature>
<dbReference type="AlphaFoldDB" id="A0A250IUK1"/>
<accession>A0A250IUK1</accession>
<feature type="compositionally biased region" description="Low complexity" evidence="1">
    <location>
        <begin position="124"/>
        <end position="139"/>
    </location>
</feature>
<feature type="region of interest" description="Disordered" evidence="1">
    <location>
        <begin position="25"/>
        <end position="46"/>
    </location>
</feature>
<feature type="compositionally biased region" description="Gly residues" evidence="1">
    <location>
        <begin position="85"/>
        <end position="104"/>
    </location>
</feature>
<feature type="region of interest" description="Disordered" evidence="1">
    <location>
        <begin position="72"/>
        <end position="143"/>
    </location>
</feature>
<evidence type="ECO:0000256" key="2">
    <source>
        <dbReference type="SAM" id="SignalP"/>
    </source>
</evidence>
<reference evidence="3 4" key="1">
    <citation type="submission" date="2017-06" db="EMBL/GenBank/DDBJ databases">
        <title>Sequencing and comparative analysis of myxobacterial genomes.</title>
        <authorList>
            <person name="Rupp O."/>
            <person name="Goesmann A."/>
            <person name="Sogaard-Andersen L."/>
        </authorList>
    </citation>
    <scope>NUCLEOTIDE SEQUENCE [LARGE SCALE GENOMIC DNA]</scope>
    <source>
        <strain evidence="3 4">DSM 52655</strain>
    </source>
</reference>
<sequence>MARQTWMGLGVAALGMALVLGAEQGAAQTEQDGGTQSQAETEAQQRLEVARLRTQVAQLQQQLARMRAQLAQAQSNAPVSSSEQGVGGSGPGGPGGTGTTGDGTGRTSAIGNPNAEAPEGATGIGSPTSIGSPTGSGPSADDSGYALANVLHTGRVRSVSGQQLVLVEEGGVSTTLPLASNVQVLRGRQRVSLQSLEEGTRVRTSANLSSPGNPVTRIEILPTR</sequence>
<evidence type="ECO:0000256" key="1">
    <source>
        <dbReference type="SAM" id="MobiDB-lite"/>
    </source>
</evidence>
<protein>
    <recommendedName>
        <fullName evidence="5">Type IV pilus biogenesis protein PilP</fullName>
    </recommendedName>
</protein>
<feature type="signal peptide" evidence="2">
    <location>
        <begin position="1"/>
        <end position="22"/>
    </location>
</feature>
<dbReference type="RefSeq" id="WP_157758174.1">
    <property type="nucleotide sequence ID" value="NZ_CP022098.1"/>
</dbReference>
<evidence type="ECO:0000313" key="3">
    <source>
        <dbReference type="EMBL" id="ATB34933.1"/>
    </source>
</evidence>